<keyword evidence="6 12" id="KW-0547">Nucleotide-binding</keyword>
<evidence type="ECO:0000313" key="15">
    <source>
        <dbReference type="Proteomes" id="UP000077339"/>
    </source>
</evidence>
<dbReference type="GO" id="GO:0005524">
    <property type="term" value="F:ATP binding"/>
    <property type="evidence" value="ECO:0007669"/>
    <property type="project" value="UniProtKB-UniRule"/>
</dbReference>
<gene>
    <name evidence="12" type="primary">rbsK</name>
    <name evidence="14" type="ORF">AT15_05190</name>
</gene>
<dbReference type="RefSeq" id="WP_068348987.1">
    <property type="nucleotide sequence ID" value="NZ_JFHK01000028.1"/>
</dbReference>
<dbReference type="AlphaFoldDB" id="A0A176JUU5"/>
<evidence type="ECO:0000256" key="5">
    <source>
        <dbReference type="ARBA" id="ARBA00022723"/>
    </source>
</evidence>
<dbReference type="Gene3D" id="3.40.1190.20">
    <property type="match status" value="1"/>
</dbReference>
<dbReference type="Proteomes" id="UP000077339">
    <property type="component" value="Unassembled WGS sequence"/>
</dbReference>
<dbReference type="PROSITE" id="PS00583">
    <property type="entry name" value="PFKB_KINASES_1"/>
    <property type="match status" value="1"/>
</dbReference>
<dbReference type="PANTHER" id="PTHR10584">
    <property type="entry name" value="SUGAR KINASE"/>
    <property type="match status" value="1"/>
</dbReference>
<dbReference type="EC" id="2.7.1.15" evidence="2 12"/>
<evidence type="ECO:0000259" key="13">
    <source>
        <dbReference type="Pfam" id="PF00294"/>
    </source>
</evidence>
<evidence type="ECO:0000256" key="4">
    <source>
        <dbReference type="ARBA" id="ARBA00022679"/>
    </source>
</evidence>
<evidence type="ECO:0000256" key="8">
    <source>
        <dbReference type="ARBA" id="ARBA00022840"/>
    </source>
</evidence>
<sequence length="297" mass="31877">MIAVIGSNNVDIVLRVQHFTLPGETQKSSELLLFPGGKGANQAVASKRLGAEVYFLSCIGNDANGQFISRKLKAEGLGEHLITVNMPNGVAIIEVTHSGENRIVIYPGANSQLNEELLNSKSDELLKADFLLLQNEIPFKTVLAAAKLFKNAGKFVIFDPAPATEINVEISKYVDIITPNEEEARAMVNNNASTNDLVDNLLKIGFRNVLLKLGSKGGVFKGKLGYFEFQAFKVAAMDSTAAGDAFNGALAAALNRNMDIEKAVRFASAAAAISVTRKGAQPSLPYLEEVTSFLSEV</sequence>
<feature type="binding site" evidence="12">
    <location>
        <position position="279"/>
    </location>
    <ligand>
        <name>K(+)</name>
        <dbReference type="ChEBI" id="CHEBI:29103"/>
    </ligand>
</feature>
<keyword evidence="8 12" id="KW-0067">ATP-binding</keyword>
<comment type="caution">
    <text evidence="12">Lacks conserved residue(s) required for the propagation of feature annotation.</text>
</comment>
<evidence type="ECO:0000256" key="12">
    <source>
        <dbReference type="HAMAP-Rule" id="MF_01987"/>
    </source>
</evidence>
<dbReference type="Pfam" id="PF00294">
    <property type="entry name" value="PfkB"/>
    <property type="match status" value="1"/>
</dbReference>
<proteinExistence type="inferred from homology"/>
<dbReference type="InterPro" id="IPR002173">
    <property type="entry name" value="Carboh/pur_kinase_PfkB_CS"/>
</dbReference>
<feature type="active site" description="Proton acceptor" evidence="12">
    <location>
        <position position="244"/>
    </location>
</feature>
<keyword evidence="9 12" id="KW-0460">Magnesium</keyword>
<comment type="catalytic activity">
    <reaction evidence="12">
        <text>D-ribose + ATP = D-ribose 5-phosphate + ADP + H(+)</text>
        <dbReference type="Rhea" id="RHEA:13697"/>
        <dbReference type="ChEBI" id="CHEBI:15378"/>
        <dbReference type="ChEBI" id="CHEBI:30616"/>
        <dbReference type="ChEBI" id="CHEBI:47013"/>
        <dbReference type="ChEBI" id="CHEBI:78346"/>
        <dbReference type="ChEBI" id="CHEBI:456216"/>
        <dbReference type="EC" id="2.7.1.15"/>
    </reaction>
</comment>
<evidence type="ECO:0000256" key="6">
    <source>
        <dbReference type="ARBA" id="ARBA00022741"/>
    </source>
</evidence>
<evidence type="ECO:0000256" key="9">
    <source>
        <dbReference type="ARBA" id="ARBA00022842"/>
    </source>
</evidence>
<evidence type="ECO:0000313" key="14">
    <source>
        <dbReference type="EMBL" id="OAA27216.1"/>
    </source>
</evidence>
<accession>A0A176JUU5</accession>
<dbReference type="GO" id="GO:0005829">
    <property type="term" value="C:cytosol"/>
    <property type="evidence" value="ECO:0007669"/>
    <property type="project" value="TreeGrafter"/>
</dbReference>
<evidence type="ECO:0000256" key="1">
    <source>
        <dbReference type="ARBA" id="ARBA00005380"/>
    </source>
</evidence>
<feature type="binding site" evidence="12">
    <location>
        <position position="277"/>
    </location>
    <ligand>
        <name>K(+)</name>
        <dbReference type="ChEBI" id="CHEBI:29103"/>
    </ligand>
</feature>
<dbReference type="NCBIfam" id="TIGR02152">
    <property type="entry name" value="D_ribokin_bact"/>
    <property type="match status" value="1"/>
</dbReference>
<comment type="caution">
    <text evidence="14">The sequence shown here is derived from an EMBL/GenBank/DDBJ whole genome shotgun (WGS) entry which is preliminary data.</text>
</comment>
<dbReference type="PATRIC" id="fig|1453497.3.peg.1031"/>
<keyword evidence="5 12" id="KW-0479">Metal-binding</keyword>
<keyword evidence="4 12" id="KW-0808">Transferase</keyword>
<keyword evidence="12" id="KW-0963">Cytoplasm</keyword>
<dbReference type="PANTHER" id="PTHR10584:SF166">
    <property type="entry name" value="RIBOKINASE"/>
    <property type="match status" value="1"/>
</dbReference>
<organism evidence="14 15">
    <name type="scientific">Kosmotoga arenicorallina S304</name>
    <dbReference type="NCBI Taxonomy" id="1453497"/>
    <lineage>
        <taxon>Bacteria</taxon>
        <taxon>Thermotogati</taxon>
        <taxon>Thermotogota</taxon>
        <taxon>Thermotogae</taxon>
        <taxon>Kosmotogales</taxon>
        <taxon>Kosmotogaceae</taxon>
        <taxon>Kosmotoga</taxon>
    </lineage>
</organism>
<feature type="binding site" evidence="12">
    <location>
        <begin position="212"/>
        <end position="217"/>
    </location>
    <ligand>
        <name>ATP</name>
        <dbReference type="ChEBI" id="CHEBI:30616"/>
    </ligand>
</feature>
<dbReference type="PRINTS" id="PR00990">
    <property type="entry name" value="RIBOKINASE"/>
</dbReference>
<comment type="subcellular location">
    <subcellularLocation>
        <location evidence="12">Cytoplasm</location>
    </subcellularLocation>
</comment>
<dbReference type="EMBL" id="JFHK01000028">
    <property type="protein sequence ID" value="OAA27216.1"/>
    <property type="molecule type" value="Genomic_DNA"/>
</dbReference>
<protein>
    <recommendedName>
        <fullName evidence="3 12">Ribokinase</fullName>
        <shortName evidence="12">RK</shortName>
        <ecNumber evidence="2 12">2.7.1.15</ecNumber>
    </recommendedName>
</protein>
<dbReference type="InterPro" id="IPR011877">
    <property type="entry name" value="Ribokinase"/>
</dbReference>
<feature type="binding site" evidence="12">
    <location>
        <begin position="9"/>
        <end position="11"/>
    </location>
    <ligand>
        <name>substrate</name>
    </ligand>
</feature>
<feature type="binding site" evidence="12">
    <location>
        <position position="238"/>
    </location>
    <ligand>
        <name>K(+)</name>
        <dbReference type="ChEBI" id="CHEBI:29103"/>
    </ligand>
</feature>
<keyword evidence="11 12" id="KW-0119">Carbohydrate metabolism</keyword>
<reference evidence="14 15" key="1">
    <citation type="submission" date="2014-02" db="EMBL/GenBank/DDBJ databases">
        <title>Kosmotoga genome sequencing.</title>
        <authorList>
            <person name="Pollo S.M."/>
            <person name="Charchuk R."/>
            <person name="Nesbo C.L."/>
        </authorList>
    </citation>
    <scope>NUCLEOTIDE SEQUENCE [LARGE SCALE GENOMIC DNA]</scope>
    <source>
        <strain evidence="14 15">S304</strain>
    </source>
</reference>
<comment type="activity regulation">
    <text evidence="12">Activated by a monovalent cation that binds near, but not in, the active site. The most likely occupant of the site in vivo is potassium. Ion binding induces a conformational change that may alter substrate affinity.</text>
</comment>
<dbReference type="HAMAP" id="MF_01987">
    <property type="entry name" value="Ribokinase"/>
    <property type="match status" value="1"/>
</dbReference>
<feature type="binding site" evidence="12">
    <location>
        <position position="136"/>
    </location>
    <ligand>
        <name>substrate</name>
    </ligand>
</feature>
<comment type="function">
    <text evidence="12">Catalyzes the phosphorylation of ribose at O-5 in a reaction requiring ATP and magnesium. The resulting D-ribose-5-phosphate can then be used either for sythesis of nucleotides, histidine, and tryptophan, or as a component of the pentose phosphate pathway.</text>
</comment>
<comment type="cofactor">
    <cofactor evidence="12">
        <name>Mg(2+)</name>
        <dbReference type="ChEBI" id="CHEBI:18420"/>
    </cofactor>
    <text evidence="12">Requires a divalent cation, most likely magnesium in vivo, as an electrophilic catalyst to aid phosphoryl group transfer. It is the chelate of the metal and the nucleotide that is the actual substrate.</text>
</comment>
<name>A0A176JUU5_9BACT</name>
<comment type="pathway">
    <text evidence="12">Carbohydrate metabolism; D-ribose degradation; D-ribose 5-phosphate from beta-D-ribopyranose: step 2/2.</text>
</comment>
<dbReference type="OrthoDB" id="9775849at2"/>
<comment type="subunit">
    <text evidence="12">Homodimer.</text>
</comment>
<feature type="binding site" evidence="12">
    <location>
        <position position="283"/>
    </location>
    <ligand>
        <name>K(+)</name>
        <dbReference type="ChEBI" id="CHEBI:29103"/>
    </ligand>
</feature>
<feature type="binding site" evidence="12">
    <location>
        <position position="180"/>
    </location>
    <ligand>
        <name>ATP</name>
        <dbReference type="ChEBI" id="CHEBI:30616"/>
    </ligand>
</feature>
<dbReference type="InterPro" id="IPR011611">
    <property type="entry name" value="PfkB_dom"/>
</dbReference>
<dbReference type="GO" id="GO:0004747">
    <property type="term" value="F:ribokinase activity"/>
    <property type="evidence" value="ECO:0007669"/>
    <property type="project" value="UniProtKB-UniRule"/>
</dbReference>
<dbReference type="GO" id="GO:0046872">
    <property type="term" value="F:metal ion binding"/>
    <property type="evidence" value="ECO:0007669"/>
    <property type="project" value="UniProtKB-KW"/>
</dbReference>
<comment type="similarity">
    <text evidence="1">Belongs to the carbohydrate kinase pfkB family.</text>
</comment>
<dbReference type="UniPathway" id="UPA00916">
    <property type="reaction ID" value="UER00889"/>
</dbReference>
<feature type="binding site" evidence="12">
    <location>
        <begin position="37"/>
        <end position="41"/>
    </location>
    <ligand>
        <name>substrate</name>
    </ligand>
</feature>
<feature type="domain" description="Carbohydrate kinase PfkB" evidence="13">
    <location>
        <begin position="2"/>
        <end position="285"/>
    </location>
</feature>
<keyword evidence="7 12" id="KW-0418">Kinase</keyword>
<evidence type="ECO:0000256" key="7">
    <source>
        <dbReference type="ARBA" id="ARBA00022777"/>
    </source>
</evidence>
<evidence type="ECO:0000256" key="11">
    <source>
        <dbReference type="ARBA" id="ARBA00023277"/>
    </source>
</evidence>
<dbReference type="SUPFAM" id="SSF53613">
    <property type="entry name" value="Ribokinase-like"/>
    <property type="match status" value="1"/>
</dbReference>
<evidence type="ECO:0000256" key="3">
    <source>
        <dbReference type="ARBA" id="ARBA00016943"/>
    </source>
</evidence>
<keyword evidence="15" id="KW-1185">Reference proteome</keyword>
<dbReference type="PROSITE" id="PS00584">
    <property type="entry name" value="PFKB_KINASES_2"/>
    <property type="match status" value="1"/>
</dbReference>
<dbReference type="InterPro" id="IPR029056">
    <property type="entry name" value="Ribokinase-like"/>
</dbReference>
<feature type="binding site" evidence="12">
    <location>
        <position position="240"/>
    </location>
    <ligand>
        <name>K(+)</name>
        <dbReference type="ChEBI" id="CHEBI:29103"/>
    </ligand>
</feature>
<feature type="binding site" evidence="12">
    <location>
        <position position="274"/>
    </location>
    <ligand>
        <name>K(+)</name>
        <dbReference type="ChEBI" id="CHEBI:29103"/>
    </ligand>
</feature>
<comment type="similarity">
    <text evidence="12">Belongs to the carbohydrate kinase PfkB family. Ribokinase subfamily.</text>
</comment>
<evidence type="ECO:0000256" key="2">
    <source>
        <dbReference type="ARBA" id="ARBA00012035"/>
    </source>
</evidence>
<feature type="binding site" evidence="12">
    <location>
        <begin position="243"/>
        <end position="244"/>
    </location>
    <ligand>
        <name>ATP</name>
        <dbReference type="ChEBI" id="CHEBI:30616"/>
    </ligand>
</feature>
<dbReference type="InterPro" id="IPR002139">
    <property type="entry name" value="Ribo/fructo_kinase"/>
</dbReference>
<feature type="binding site" evidence="12">
    <location>
        <position position="244"/>
    </location>
    <ligand>
        <name>substrate</name>
    </ligand>
</feature>
<dbReference type="CDD" id="cd01174">
    <property type="entry name" value="ribokinase"/>
    <property type="match status" value="1"/>
</dbReference>
<keyword evidence="10 12" id="KW-0630">Potassium</keyword>
<dbReference type="GO" id="GO:0019303">
    <property type="term" value="P:D-ribose catabolic process"/>
    <property type="evidence" value="ECO:0007669"/>
    <property type="project" value="UniProtKB-UniRule"/>
</dbReference>
<dbReference type="STRING" id="1453497.AT15_05190"/>
<evidence type="ECO:0000256" key="10">
    <source>
        <dbReference type="ARBA" id="ARBA00022958"/>
    </source>
</evidence>